<dbReference type="Proteomes" id="UP000437562">
    <property type="component" value="Unassembled WGS sequence"/>
</dbReference>
<sequence length="66" mass="7955">MVFPLRFRFNRFHTRMEKQSCFFHIYRFSFFYPAICRAVKLPPQNSAEAKKLSERLTARKRPIGEG</sequence>
<dbReference type="AlphaFoldDB" id="A0A653YAX2"/>
<evidence type="ECO:0000313" key="2">
    <source>
        <dbReference type="Proteomes" id="UP000437562"/>
    </source>
</evidence>
<protein>
    <submittedName>
        <fullName evidence="1">Uncharacterized protein</fullName>
    </submittedName>
</protein>
<evidence type="ECO:0000313" key="1">
    <source>
        <dbReference type="EMBL" id="VXC39587.1"/>
    </source>
</evidence>
<proteinExistence type="predicted"/>
<reference evidence="1 2" key="1">
    <citation type="submission" date="2019-10" db="EMBL/GenBank/DDBJ databases">
        <authorList>
            <person name="Karimi E."/>
        </authorList>
    </citation>
    <scope>NUCLEOTIDE SEQUENCE [LARGE SCALE GENOMIC DNA]</scope>
    <source>
        <strain evidence="1">Bacillus sp. 71</strain>
    </source>
</reference>
<accession>A0A653YAX2</accession>
<organism evidence="1 2">
    <name type="scientific">Bacillus mycoides</name>
    <dbReference type="NCBI Taxonomy" id="1405"/>
    <lineage>
        <taxon>Bacteria</taxon>
        <taxon>Bacillati</taxon>
        <taxon>Bacillota</taxon>
        <taxon>Bacilli</taxon>
        <taxon>Bacillales</taxon>
        <taxon>Bacillaceae</taxon>
        <taxon>Bacillus</taxon>
        <taxon>Bacillus cereus group</taxon>
    </lineage>
</organism>
<gene>
    <name evidence="1" type="ORF">BACI71_30790</name>
</gene>
<name>A0A653YAX2_BACMY</name>
<dbReference type="EMBL" id="CABWMC010000023">
    <property type="protein sequence ID" value="VXC39587.1"/>
    <property type="molecule type" value="Genomic_DNA"/>
</dbReference>